<gene>
    <name evidence="3" type="ORF">GCM10022223_39450</name>
</gene>
<dbReference type="Proteomes" id="UP001501074">
    <property type="component" value="Unassembled WGS sequence"/>
</dbReference>
<dbReference type="InterPro" id="IPR025164">
    <property type="entry name" value="Toastrack_DUF4097"/>
</dbReference>
<dbReference type="EMBL" id="BAAAZO010000006">
    <property type="protein sequence ID" value="GAA3618745.1"/>
    <property type="molecule type" value="Genomic_DNA"/>
</dbReference>
<accession>A0ABP6ZTW2</accession>
<organism evidence="3 4">
    <name type="scientific">Kineosporia mesophila</name>
    <dbReference type="NCBI Taxonomy" id="566012"/>
    <lineage>
        <taxon>Bacteria</taxon>
        <taxon>Bacillati</taxon>
        <taxon>Actinomycetota</taxon>
        <taxon>Actinomycetes</taxon>
        <taxon>Kineosporiales</taxon>
        <taxon>Kineosporiaceae</taxon>
        <taxon>Kineosporia</taxon>
    </lineage>
</organism>
<reference evidence="4" key="1">
    <citation type="journal article" date="2019" name="Int. J. Syst. Evol. Microbiol.">
        <title>The Global Catalogue of Microorganisms (GCM) 10K type strain sequencing project: providing services to taxonomists for standard genome sequencing and annotation.</title>
        <authorList>
            <consortium name="The Broad Institute Genomics Platform"/>
            <consortium name="The Broad Institute Genome Sequencing Center for Infectious Disease"/>
            <person name="Wu L."/>
            <person name="Ma J."/>
        </authorList>
    </citation>
    <scope>NUCLEOTIDE SEQUENCE [LARGE SCALE GENOMIC DNA]</scope>
    <source>
        <strain evidence="4">JCM 16902</strain>
    </source>
</reference>
<dbReference type="Pfam" id="PF13349">
    <property type="entry name" value="DUF4097"/>
    <property type="match status" value="1"/>
</dbReference>
<comment type="caution">
    <text evidence="3">The sequence shown here is derived from an EMBL/GenBank/DDBJ whole genome shotgun (WGS) entry which is preliminary data.</text>
</comment>
<proteinExistence type="predicted"/>
<evidence type="ECO:0000259" key="2">
    <source>
        <dbReference type="Pfam" id="PF13349"/>
    </source>
</evidence>
<keyword evidence="1" id="KW-1133">Transmembrane helix</keyword>
<protein>
    <submittedName>
        <fullName evidence="3">DUF4097 family beta strand repeat-containing protein</fullName>
    </submittedName>
</protein>
<keyword evidence="1" id="KW-0472">Membrane</keyword>
<keyword evidence="1" id="KW-0812">Transmembrane</keyword>
<evidence type="ECO:0000313" key="4">
    <source>
        <dbReference type="Proteomes" id="UP001501074"/>
    </source>
</evidence>
<keyword evidence="4" id="KW-1185">Reference proteome</keyword>
<dbReference type="Gene3D" id="2.160.20.120">
    <property type="match status" value="1"/>
</dbReference>
<name>A0ABP6ZTW2_9ACTN</name>
<dbReference type="RefSeq" id="WP_231480849.1">
    <property type="nucleotide sequence ID" value="NZ_BAAAZO010000006.1"/>
</dbReference>
<feature type="transmembrane region" description="Helical" evidence="1">
    <location>
        <begin position="26"/>
        <end position="50"/>
    </location>
</feature>
<sequence length="295" mass="30051">MTTLTTREPGAPAQPPRRPSPWLGPIRILGIALGACLIGGGALTVVAQFATRVENETFSVADPITDLKVDVGSGDVRVYADPSLTSVHVDVTTRSGLEKATYARSVSDGVLNLTGTCESSWLTAGNCSVTFQITVPDDITVTTRTGSGHQIVTDVTKAVTARAGSGDIHLDGLSGDVQARTGSGRISVSRLTSPKAQLRTGSGDIDAVFATGAGVLNARAASGDITAWFGGAPTSVTTATGSGDVKIFVPDDGTSYDVSGSSGSGDRHIEVPTGGSDRQLVARTGSGDVWIKHGG</sequence>
<evidence type="ECO:0000313" key="3">
    <source>
        <dbReference type="EMBL" id="GAA3618745.1"/>
    </source>
</evidence>
<evidence type="ECO:0000256" key="1">
    <source>
        <dbReference type="SAM" id="Phobius"/>
    </source>
</evidence>
<feature type="domain" description="DUF4097" evidence="2">
    <location>
        <begin position="64"/>
        <end position="286"/>
    </location>
</feature>